<dbReference type="PANTHER" id="PTHR48081">
    <property type="entry name" value="AB HYDROLASE SUPERFAMILY PROTEIN C4A8.06C"/>
    <property type="match status" value="1"/>
</dbReference>
<dbReference type="InterPro" id="IPR029058">
    <property type="entry name" value="AB_hydrolase_fold"/>
</dbReference>
<evidence type="ECO:0000259" key="2">
    <source>
        <dbReference type="Pfam" id="PF20434"/>
    </source>
</evidence>
<dbReference type="InterPro" id="IPR049492">
    <property type="entry name" value="BD-FAE-like_dom"/>
</dbReference>
<name>A0A024G569_9STRA</name>
<dbReference type="Pfam" id="PF20434">
    <property type="entry name" value="BD-FAE"/>
    <property type="match status" value="1"/>
</dbReference>
<evidence type="ECO:0000313" key="3">
    <source>
        <dbReference type="EMBL" id="CCI42009.1"/>
    </source>
</evidence>
<gene>
    <name evidence="3" type="ORF">BN9_027930</name>
</gene>
<sequence>MAKMPITQLKYAYLILTTILHTASRQLKVSQTTFDTPLTFIFNTIPSEFSSKLVLFDIALLCNVVRFHPLLLSTWIGSFAAVVHSISIVRFFKLLEYNLGSKHFIRKALRASGLPPKLINTIGILTWKEWCCIWLPFPQSILVPWCYPDVIKEENVTYMHFGRYNLKHLRMNVYRRSNVTNAPILIYIHGGGWMVGSRKHPPYSFVYQIAMLGWVVCVLDYRLSPIVRFPTQLIDLKHGIAFLRRHGSTRYQANSDYIVAAGESAGGHLAALVALTSCNSIYQPGFEDVDTSVKACIDLYGVHDFTDRHGLYYKRIRDHRFIEGLGALIMQTSIEDAPNAFEEASPLYWIRKYSEEGVNMRLPPFFVAHGVEDALVPCADSALFVESIHQYRNVTSDKPIIGDVYLEFPHASHQFHYMLSPRSLALGHAVCAFLTLLHGEVQYGNTVGTSMDEKSQCRIIQAATTISPSLLPSKSKL</sequence>
<dbReference type="GO" id="GO:0016787">
    <property type="term" value="F:hydrolase activity"/>
    <property type="evidence" value="ECO:0007669"/>
    <property type="project" value="UniProtKB-KW"/>
</dbReference>
<dbReference type="PANTHER" id="PTHR48081:SF8">
    <property type="entry name" value="ALPHA_BETA HYDROLASE FOLD-3 DOMAIN-CONTAINING PROTEIN-RELATED"/>
    <property type="match status" value="1"/>
</dbReference>
<dbReference type="SUPFAM" id="SSF53474">
    <property type="entry name" value="alpha/beta-Hydrolases"/>
    <property type="match status" value="1"/>
</dbReference>
<dbReference type="InParanoid" id="A0A024G569"/>
<dbReference type="AlphaFoldDB" id="A0A024G569"/>
<comment type="caution">
    <text evidence="3">The sequence shown here is derived from an EMBL/GenBank/DDBJ whole genome shotgun (WGS) entry which is preliminary data.</text>
</comment>
<dbReference type="Proteomes" id="UP000053237">
    <property type="component" value="Unassembled WGS sequence"/>
</dbReference>
<keyword evidence="1" id="KW-0378">Hydrolase</keyword>
<protein>
    <recommendedName>
        <fullName evidence="2">BD-FAE-like domain-containing protein</fullName>
    </recommendedName>
</protein>
<proteinExistence type="predicted"/>
<dbReference type="OrthoDB" id="19653at2759"/>
<dbReference type="STRING" id="65357.A0A024G569"/>
<evidence type="ECO:0000256" key="1">
    <source>
        <dbReference type="ARBA" id="ARBA00022801"/>
    </source>
</evidence>
<accession>A0A024G569</accession>
<dbReference type="Gene3D" id="3.40.50.1820">
    <property type="entry name" value="alpha/beta hydrolase"/>
    <property type="match status" value="1"/>
</dbReference>
<evidence type="ECO:0000313" key="4">
    <source>
        <dbReference type="Proteomes" id="UP000053237"/>
    </source>
</evidence>
<reference evidence="3 4" key="1">
    <citation type="submission" date="2012-05" db="EMBL/GenBank/DDBJ databases">
        <title>Recombination and specialization in a pathogen metapopulation.</title>
        <authorList>
            <person name="Gardiner A."/>
            <person name="Kemen E."/>
            <person name="Schultz-Larsen T."/>
            <person name="MacLean D."/>
            <person name="Van Oosterhout C."/>
            <person name="Jones J.D.G."/>
        </authorList>
    </citation>
    <scope>NUCLEOTIDE SEQUENCE [LARGE SCALE GENOMIC DNA]</scope>
    <source>
        <strain evidence="3 4">Ac Nc2</strain>
    </source>
</reference>
<dbReference type="EMBL" id="CAIX01000028">
    <property type="protein sequence ID" value="CCI42009.1"/>
    <property type="molecule type" value="Genomic_DNA"/>
</dbReference>
<keyword evidence="4" id="KW-1185">Reference proteome</keyword>
<feature type="domain" description="BD-FAE-like" evidence="2">
    <location>
        <begin position="173"/>
        <end position="386"/>
    </location>
</feature>
<dbReference type="InterPro" id="IPR050300">
    <property type="entry name" value="GDXG_lipolytic_enzyme"/>
</dbReference>
<organism evidence="3 4">
    <name type="scientific">Albugo candida</name>
    <dbReference type="NCBI Taxonomy" id="65357"/>
    <lineage>
        <taxon>Eukaryota</taxon>
        <taxon>Sar</taxon>
        <taxon>Stramenopiles</taxon>
        <taxon>Oomycota</taxon>
        <taxon>Peronosporomycetes</taxon>
        <taxon>Albuginales</taxon>
        <taxon>Albuginaceae</taxon>
        <taxon>Albugo</taxon>
    </lineage>
</organism>